<name>A0A6S7BLK6_9BURK</name>
<dbReference type="EMBL" id="CADIKM010000067">
    <property type="protein sequence ID" value="CAB3804810.1"/>
    <property type="molecule type" value="Genomic_DNA"/>
</dbReference>
<organism evidence="3 4">
    <name type="scientific">Pararobbsia alpina</name>
    <dbReference type="NCBI Taxonomy" id="621374"/>
    <lineage>
        <taxon>Bacteria</taxon>
        <taxon>Pseudomonadati</taxon>
        <taxon>Pseudomonadota</taxon>
        <taxon>Betaproteobacteria</taxon>
        <taxon>Burkholderiales</taxon>
        <taxon>Burkholderiaceae</taxon>
        <taxon>Pararobbsia</taxon>
    </lineage>
</organism>
<evidence type="ECO:0000259" key="2">
    <source>
        <dbReference type="Pfam" id="PF20432"/>
    </source>
</evidence>
<dbReference type="InterPro" id="IPR011979">
    <property type="entry name" value="Antitox_Xre"/>
</dbReference>
<sequence length="180" mass="19542">MSVTIRKRAPTAKTATAAAAAPLFTQATKTAVSRTPRTVRDFVRIYEAGPMERIELIKGGIAADGLIDLASSLHTTKDQLFKRLGLPRATVDRKARNKQNLSQEQSERVVGLMKLVGQVRKIVEQSGDPTNFDAAQWAGQWLERPNNALGGIRPAELMDTVEGQEVISGLLAKMQSGAYA</sequence>
<keyword evidence="4" id="KW-1185">Reference proteome</keyword>
<feature type="domain" description="Antitoxin Xre-like helix-turn-helix" evidence="2">
    <location>
        <begin position="52"/>
        <end position="113"/>
    </location>
</feature>
<dbReference type="InterPro" id="IPR024467">
    <property type="entry name" value="Xre/MbcA/ParS-like_toxin-bd"/>
</dbReference>
<dbReference type="Proteomes" id="UP000494115">
    <property type="component" value="Unassembled WGS sequence"/>
</dbReference>
<dbReference type="NCBIfam" id="TIGR02293">
    <property type="entry name" value="TAS_TIGR02293"/>
    <property type="match status" value="1"/>
</dbReference>
<dbReference type="InterPro" id="IPR046847">
    <property type="entry name" value="Xre-like_HTH"/>
</dbReference>
<protein>
    <submittedName>
        <fullName evidence="3">Uncharacterized protein</fullName>
    </submittedName>
</protein>
<dbReference type="AlphaFoldDB" id="A0A6S7BLK6"/>
<dbReference type="GO" id="GO:0003677">
    <property type="term" value="F:DNA binding"/>
    <property type="evidence" value="ECO:0007669"/>
    <property type="project" value="InterPro"/>
</dbReference>
<dbReference type="Pfam" id="PF09722">
    <property type="entry name" value="Xre_MbcA_ParS_C"/>
    <property type="match status" value="1"/>
</dbReference>
<reference evidence="3 4" key="1">
    <citation type="submission" date="2020-04" db="EMBL/GenBank/DDBJ databases">
        <authorList>
            <person name="De Canck E."/>
        </authorList>
    </citation>
    <scope>NUCLEOTIDE SEQUENCE [LARGE SCALE GENOMIC DNA]</scope>
    <source>
        <strain evidence="3 4">LMG 28138</strain>
    </source>
</reference>
<evidence type="ECO:0000313" key="3">
    <source>
        <dbReference type="EMBL" id="CAB3804810.1"/>
    </source>
</evidence>
<feature type="domain" description="Antitoxin Xre/MbcA/ParS-like toxin-binding" evidence="1">
    <location>
        <begin position="132"/>
        <end position="177"/>
    </location>
</feature>
<gene>
    <name evidence="3" type="ORF">LMG28138_05578</name>
</gene>
<evidence type="ECO:0000259" key="1">
    <source>
        <dbReference type="Pfam" id="PF09722"/>
    </source>
</evidence>
<accession>A0A6S7BLK6</accession>
<dbReference type="Pfam" id="PF20432">
    <property type="entry name" value="Xre-like-HTH"/>
    <property type="match status" value="1"/>
</dbReference>
<evidence type="ECO:0000313" key="4">
    <source>
        <dbReference type="Proteomes" id="UP000494115"/>
    </source>
</evidence>
<proteinExistence type="predicted"/>